<evidence type="ECO:0000313" key="4">
    <source>
        <dbReference type="EMBL" id="QAV20283.1"/>
    </source>
</evidence>
<evidence type="ECO:0000313" key="5">
    <source>
        <dbReference type="Proteomes" id="UP000288943"/>
    </source>
</evidence>
<feature type="signal peptide" evidence="1">
    <location>
        <begin position="1"/>
        <end position="31"/>
    </location>
</feature>
<sequence>MKTKLTPQRLLRKSLLSAALLGAAFAPAMYAAAPLESGALADQAAAGIEEQAAGSLRTVSCSSVSCLQNALKNALPGDRILLAPGTYKGTFSSAVNGTKANPITIESRDPANQALLSGTSAGGGYCLKITGDNWVIKNLKFTNAQKGIILDNSNDTLISGVEVYGIGYEGVHFRDGSSRGILENSYIHDTGTVNKGFGEGVYVGSAEGASYNQTVNDTIIRGVRIGPNVTAEHIDIKERTSGTLVENCIFNGTGISGENYADSFIDVKGNNAVIRNNTGWRNGNTVITDAFQLHQIVAGWGVNNDFSGNTVNLDQSSAYVINASQGTEAKAHDNVRNPAGNMYKGNVTTY</sequence>
<proteinExistence type="predicted"/>
<dbReference type="Proteomes" id="UP001527202">
    <property type="component" value="Unassembled WGS sequence"/>
</dbReference>
<dbReference type="SMART" id="SM00710">
    <property type="entry name" value="PbH1"/>
    <property type="match status" value="4"/>
</dbReference>
<dbReference type="Proteomes" id="UP000288943">
    <property type="component" value="Chromosome"/>
</dbReference>
<dbReference type="Gene3D" id="2.160.20.10">
    <property type="entry name" value="Single-stranded right-handed beta-helix, Pectin lyase-like"/>
    <property type="match status" value="1"/>
</dbReference>
<dbReference type="GeneID" id="95377560"/>
<dbReference type="InterPro" id="IPR039448">
    <property type="entry name" value="Beta_helix"/>
</dbReference>
<dbReference type="KEGG" id="pchi:PC41400_22460"/>
<evidence type="ECO:0000256" key="1">
    <source>
        <dbReference type="SAM" id="SignalP"/>
    </source>
</evidence>
<evidence type="ECO:0000313" key="3">
    <source>
        <dbReference type="EMBL" id="MCY9597905.1"/>
    </source>
</evidence>
<dbReference type="PROSITE" id="PS51318">
    <property type="entry name" value="TAT"/>
    <property type="match status" value="1"/>
</dbReference>
<dbReference type="EMBL" id="JAMDMJ010000025">
    <property type="protein sequence ID" value="MCY9597905.1"/>
    <property type="molecule type" value="Genomic_DNA"/>
</dbReference>
<dbReference type="EMBL" id="CP026520">
    <property type="protein sequence ID" value="QAV20283.1"/>
    <property type="molecule type" value="Genomic_DNA"/>
</dbReference>
<feature type="chain" id="PRO_5019137302" evidence="1">
    <location>
        <begin position="32"/>
        <end position="350"/>
    </location>
</feature>
<feature type="domain" description="Right handed beta helix" evidence="2">
    <location>
        <begin position="129"/>
        <end position="310"/>
    </location>
</feature>
<reference evidence="4 5" key="1">
    <citation type="submission" date="2018-01" db="EMBL/GenBank/DDBJ databases">
        <title>The whole genome sequencing and assembly of Paenibacillus chitinolyticus KCCM 41400 strain.</title>
        <authorList>
            <person name="Kim J.-Y."/>
            <person name="Park M.-K."/>
            <person name="Lee Y.-J."/>
            <person name="Yi H."/>
            <person name="Bahn Y.-S."/>
            <person name="Kim J.F."/>
            <person name="Lee D.-W."/>
        </authorList>
    </citation>
    <scope>NUCLEOTIDE SEQUENCE [LARGE SCALE GENOMIC DNA]</scope>
    <source>
        <strain evidence="4 5">KCCM 41400</strain>
    </source>
</reference>
<dbReference type="RefSeq" id="WP_042232580.1">
    <property type="nucleotide sequence ID" value="NZ_CP026520.1"/>
</dbReference>
<evidence type="ECO:0000313" key="6">
    <source>
        <dbReference type="Proteomes" id="UP001527202"/>
    </source>
</evidence>
<dbReference type="Pfam" id="PF13229">
    <property type="entry name" value="Beta_helix"/>
    <property type="match status" value="1"/>
</dbReference>
<accession>A0A410X0Z6</accession>
<reference evidence="3 6" key="2">
    <citation type="submission" date="2022-05" db="EMBL/GenBank/DDBJ databases">
        <title>Genome Sequencing of Bee-Associated Microbes.</title>
        <authorList>
            <person name="Dunlap C."/>
        </authorList>
    </citation>
    <scope>NUCLEOTIDE SEQUENCE [LARGE SCALE GENOMIC DNA]</scope>
    <source>
        <strain evidence="3 6">NRRL B-23120</strain>
    </source>
</reference>
<keyword evidence="6" id="KW-1185">Reference proteome</keyword>
<dbReference type="InterPro" id="IPR011050">
    <property type="entry name" value="Pectin_lyase_fold/virulence"/>
</dbReference>
<evidence type="ECO:0000259" key="2">
    <source>
        <dbReference type="Pfam" id="PF13229"/>
    </source>
</evidence>
<dbReference type="InterPro" id="IPR012334">
    <property type="entry name" value="Pectin_lyas_fold"/>
</dbReference>
<dbReference type="AlphaFoldDB" id="A0A410X0Z6"/>
<gene>
    <name evidence="3" type="ORF">M5X16_19230</name>
    <name evidence="4" type="ORF">PC41400_22460</name>
</gene>
<dbReference type="InterPro" id="IPR006311">
    <property type="entry name" value="TAT_signal"/>
</dbReference>
<organism evidence="4 5">
    <name type="scientific">Paenibacillus chitinolyticus</name>
    <dbReference type="NCBI Taxonomy" id="79263"/>
    <lineage>
        <taxon>Bacteria</taxon>
        <taxon>Bacillati</taxon>
        <taxon>Bacillota</taxon>
        <taxon>Bacilli</taxon>
        <taxon>Bacillales</taxon>
        <taxon>Paenibacillaceae</taxon>
        <taxon>Paenibacillus</taxon>
    </lineage>
</organism>
<name>A0A410X0Z6_9BACL</name>
<dbReference type="InterPro" id="IPR006626">
    <property type="entry name" value="PbH1"/>
</dbReference>
<dbReference type="SUPFAM" id="SSF51126">
    <property type="entry name" value="Pectin lyase-like"/>
    <property type="match status" value="1"/>
</dbReference>
<keyword evidence="1" id="KW-0732">Signal</keyword>
<protein>
    <submittedName>
        <fullName evidence="3">Right-handed parallel beta-helix repeat-containing protein</fullName>
    </submittedName>
    <submittedName>
        <fullName evidence="4">Sheath polysaccharide-degrading enzyme</fullName>
    </submittedName>
</protein>
<dbReference type="OrthoDB" id="154460at2"/>